<protein>
    <submittedName>
        <fullName evidence="2">Uncharacterized protein</fullName>
    </submittedName>
</protein>
<proteinExistence type="predicted"/>
<dbReference type="Proteomes" id="UP001633002">
    <property type="component" value="Unassembled WGS sequence"/>
</dbReference>
<accession>A0ABD3I5W5</accession>
<feature type="region of interest" description="Disordered" evidence="1">
    <location>
        <begin position="36"/>
        <end position="92"/>
    </location>
</feature>
<organism evidence="2 3">
    <name type="scientific">Riccia sorocarpa</name>
    <dbReference type="NCBI Taxonomy" id="122646"/>
    <lineage>
        <taxon>Eukaryota</taxon>
        <taxon>Viridiplantae</taxon>
        <taxon>Streptophyta</taxon>
        <taxon>Embryophyta</taxon>
        <taxon>Marchantiophyta</taxon>
        <taxon>Marchantiopsida</taxon>
        <taxon>Marchantiidae</taxon>
        <taxon>Marchantiales</taxon>
        <taxon>Ricciaceae</taxon>
        <taxon>Riccia</taxon>
    </lineage>
</organism>
<evidence type="ECO:0000313" key="3">
    <source>
        <dbReference type="Proteomes" id="UP001633002"/>
    </source>
</evidence>
<evidence type="ECO:0000256" key="1">
    <source>
        <dbReference type="SAM" id="MobiDB-lite"/>
    </source>
</evidence>
<dbReference type="EMBL" id="JBJQOH010000002">
    <property type="protein sequence ID" value="KAL3697760.1"/>
    <property type="molecule type" value="Genomic_DNA"/>
</dbReference>
<sequence length="130" mass="14483">MFEAGSDVTTLTRGQMHDLIGRIFDVKLQQFASDMGLESTPSRFGGGASTEQENTTRRRRSRSSHVDDAEPRSRRSRRSSPDVDRYRRPQPVPLVELELDEYGFPEGDSLKVLGTMGPDVGKTPFLEPGA</sequence>
<keyword evidence="3" id="KW-1185">Reference proteome</keyword>
<comment type="caution">
    <text evidence="2">The sequence shown here is derived from an EMBL/GenBank/DDBJ whole genome shotgun (WGS) entry which is preliminary data.</text>
</comment>
<reference evidence="2 3" key="1">
    <citation type="submission" date="2024-09" db="EMBL/GenBank/DDBJ databases">
        <title>Chromosome-scale assembly of Riccia sorocarpa.</title>
        <authorList>
            <person name="Paukszto L."/>
        </authorList>
    </citation>
    <scope>NUCLEOTIDE SEQUENCE [LARGE SCALE GENOMIC DNA]</scope>
    <source>
        <strain evidence="2">LP-2024</strain>
        <tissue evidence="2">Aerial parts of the thallus</tissue>
    </source>
</reference>
<evidence type="ECO:0000313" key="2">
    <source>
        <dbReference type="EMBL" id="KAL3697760.1"/>
    </source>
</evidence>
<feature type="compositionally biased region" description="Basic and acidic residues" evidence="1">
    <location>
        <begin position="64"/>
        <end position="87"/>
    </location>
</feature>
<gene>
    <name evidence="2" type="ORF">R1sor_011836</name>
</gene>
<dbReference type="AlphaFoldDB" id="A0ABD3I5W5"/>
<name>A0ABD3I5W5_9MARC</name>